<dbReference type="SUPFAM" id="SSF57184">
    <property type="entry name" value="Growth factor receptor domain"/>
    <property type="match status" value="1"/>
</dbReference>
<dbReference type="Gene3D" id="4.10.40.20">
    <property type="match status" value="1"/>
</dbReference>
<dbReference type="InterPro" id="IPR009030">
    <property type="entry name" value="Growth_fac_rcpt_cys_sf"/>
</dbReference>
<name>L7MC44_RHIPC</name>
<organism evidence="3">
    <name type="scientific">Rhipicephalus pulchellus</name>
    <name type="common">Yellow backed tick</name>
    <name type="synonym">Dermacentor pulchellus</name>
    <dbReference type="NCBI Taxonomy" id="72859"/>
    <lineage>
        <taxon>Eukaryota</taxon>
        <taxon>Metazoa</taxon>
        <taxon>Ecdysozoa</taxon>
        <taxon>Arthropoda</taxon>
        <taxon>Chelicerata</taxon>
        <taxon>Arachnida</taxon>
        <taxon>Acari</taxon>
        <taxon>Parasitiformes</taxon>
        <taxon>Ixodida</taxon>
        <taxon>Ixodoidea</taxon>
        <taxon>Ixodidae</taxon>
        <taxon>Rhipicephalinae</taxon>
        <taxon>Rhipicephalus</taxon>
        <taxon>Rhipicephalus</taxon>
    </lineage>
</organism>
<dbReference type="EMBL" id="GACK01004280">
    <property type="protein sequence ID" value="JAA60754.1"/>
    <property type="molecule type" value="mRNA"/>
</dbReference>
<evidence type="ECO:0000256" key="1">
    <source>
        <dbReference type="SAM" id="MobiDB-lite"/>
    </source>
</evidence>
<accession>L7MC44</accession>
<evidence type="ECO:0000313" key="3">
    <source>
        <dbReference type="EMBL" id="JAA60754.1"/>
    </source>
</evidence>
<feature type="chain" id="PRO_5003982029" evidence="2">
    <location>
        <begin position="20"/>
        <end position="143"/>
    </location>
</feature>
<keyword evidence="2" id="KW-0732">Signal</keyword>
<proteinExistence type="evidence at transcript level"/>
<dbReference type="AlphaFoldDB" id="L7MC44"/>
<feature type="region of interest" description="Disordered" evidence="1">
    <location>
        <begin position="115"/>
        <end position="143"/>
    </location>
</feature>
<feature type="signal peptide" evidence="2">
    <location>
        <begin position="1"/>
        <end position="19"/>
    </location>
</feature>
<reference evidence="3" key="1">
    <citation type="submission" date="2012-11" db="EMBL/GenBank/DDBJ databases">
        <authorList>
            <person name="Lucero-Rivera Y.E."/>
            <person name="Tovar-Ramirez D."/>
        </authorList>
    </citation>
    <scope>NUCLEOTIDE SEQUENCE</scope>
    <source>
        <tissue evidence="3">Salivary gland</tissue>
    </source>
</reference>
<reference evidence="3" key="2">
    <citation type="journal article" date="2015" name="J. Proteomics">
        <title>Sexual differences in the sialomes of the zebra tick, Rhipicephalus pulchellus.</title>
        <authorList>
            <person name="Tan A.W."/>
            <person name="Francischetti I.M."/>
            <person name="Slovak M."/>
            <person name="Kini R.M."/>
            <person name="Ribeiro J.M."/>
        </authorList>
    </citation>
    <scope>NUCLEOTIDE SEQUENCE</scope>
    <source>
        <tissue evidence="3">Salivary gland</tissue>
    </source>
</reference>
<protein>
    <submittedName>
        <fullName evidence="3">Putative metastriate insulin growth factor binding protein</fullName>
    </submittedName>
</protein>
<sequence>MKIVLAFLLVALAAVCVYATSEPHCEGVTCDPETCPKHECQCGSHKDACGCCDFCNKCLNEECHPEHNDRCAEGLHCVKKVIGEEVTPVPGHCEHEHEGSSTAAPEVHVKVPDSEAPVDEHHEHHAHHEGGEHAKSGDDAHHE</sequence>
<feature type="region of interest" description="Disordered" evidence="1">
    <location>
        <begin position="89"/>
        <end position="108"/>
    </location>
</feature>
<evidence type="ECO:0000256" key="2">
    <source>
        <dbReference type="SAM" id="SignalP"/>
    </source>
</evidence>